<reference evidence="2 3" key="1">
    <citation type="submission" date="2015-03" db="EMBL/GenBank/DDBJ databases">
        <title>Genome assembly of Sandaracinus amylolyticus DSM 53668.</title>
        <authorList>
            <person name="Sharma G."/>
            <person name="Subramanian S."/>
        </authorList>
    </citation>
    <scope>NUCLEOTIDE SEQUENCE [LARGE SCALE GENOMIC DNA]</scope>
    <source>
        <strain evidence="2 3">DSM 53668</strain>
    </source>
</reference>
<sequence length="133" mass="14336">MMDDVLGVAREWGSWAGVVMGVLALLRSYASTSQRTIRQLATWLDEARGEITALRGELAAAKGQIARLAGEVERLTPFEARAQSLARELRETHAAISAGGGAEQRAISLVREPSPGIGAEVIEMPRAALREER</sequence>
<dbReference type="EMBL" id="CP011125">
    <property type="protein sequence ID" value="AKF06091.1"/>
    <property type="molecule type" value="Genomic_DNA"/>
</dbReference>
<dbReference type="KEGG" id="samy:DB32_003240"/>
<keyword evidence="3" id="KW-1185">Reference proteome</keyword>
<proteinExistence type="predicted"/>
<dbReference type="STRING" id="927083.DB32_003240"/>
<keyword evidence="1" id="KW-0175">Coiled coil</keyword>
<evidence type="ECO:0000256" key="1">
    <source>
        <dbReference type="SAM" id="Coils"/>
    </source>
</evidence>
<protein>
    <submittedName>
        <fullName evidence="2">Uncharacterized protein</fullName>
    </submittedName>
</protein>
<evidence type="ECO:0000313" key="3">
    <source>
        <dbReference type="Proteomes" id="UP000034883"/>
    </source>
</evidence>
<evidence type="ECO:0000313" key="2">
    <source>
        <dbReference type="EMBL" id="AKF06091.1"/>
    </source>
</evidence>
<organism evidence="2 3">
    <name type="scientific">Sandaracinus amylolyticus</name>
    <dbReference type="NCBI Taxonomy" id="927083"/>
    <lineage>
        <taxon>Bacteria</taxon>
        <taxon>Pseudomonadati</taxon>
        <taxon>Myxococcota</taxon>
        <taxon>Polyangia</taxon>
        <taxon>Polyangiales</taxon>
        <taxon>Sandaracinaceae</taxon>
        <taxon>Sandaracinus</taxon>
    </lineage>
</organism>
<accession>A0A0F6YIH0</accession>
<dbReference type="Proteomes" id="UP000034883">
    <property type="component" value="Chromosome"/>
</dbReference>
<gene>
    <name evidence="2" type="ORF">DB32_003240</name>
</gene>
<feature type="coiled-coil region" evidence="1">
    <location>
        <begin position="44"/>
        <end position="71"/>
    </location>
</feature>
<dbReference type="AlphaFoldDB" id="A0A0F6YIH0"/>
<name>A0A0F6YIH0_9BACT</name>